<keyword evidence="5" id="KW-0804">Transcription</keyword>
<keyword evidence="8" id="KW-0240">DNA-directed RNA polymerase</keyword>
<keyword evidence="4" id="KW-0238">DNA-binding</keyword>
<dbReference type="InterPro" id="IPR014325">
    <property type="entry name" value="RNA_pol_sigma-E_actinobac"/>
</dbReference>
<dbReference type="PANTHER" id="PTHR43133:SF50">
    <property type="entry name" value="ECF RNA POLYMERASE SIGMA FACTOR SIGM"/>
    <property type="match status" value="1"/>
</dbReference>
<evidence type="ECO:0000256" key="1">
    <source>
        <dbReference type="ARBA" id="ARBA00010641"/>
    </source>
</evidence>
<keyword evidence="2" id="KW-0805">Transcription regulation</keyword>
<dbReference type="Gene3D" id="1.10.1740.10">
    <property type="match status" value="1"/>
</dbReference>
<comment type="caution">
    <text evidence="8">The sequence shown here is derived from an EMBL/GenBank/DDBJ whole genome shotgun (WGS) entry which is preliminary data.</text>
</comment>
<dbReference type="Pfam" id="PF04542">
    <property type="entry name" value="Sigma70_r2"/>
    <property type="match status" value="1"/>
</dbReference>
<dbReference type="GO" id="GO:0000428">
    <property type="term" value="C:DNA-directed RNA polymerase complex"/>
    <property type="evidence" value="ECO:0007669"/>
    <property type="project" value="UniProtKB-KW"/>
</dbReference>
<evidence type="ECO:0000256" key="3">
    <source>
        <dbReference type="ARBA" id="ARBA00023082"/>
    </source>
</evidence>
<protein>
    <submittedName>
        <fullName evidence="8">DNA-directed RNA polymerase sigma-70 factor</fullName>
    </submittedName>
</protein>
<evidence type="ECO:0000259" key="6">
    <source>
        <dbReference type="Pfam" id="PF04542"/>
    </source>
</evidence>
<dbReference type="CDD" id="cd06171">
    <property type="entry name" value="Sigma70_r4"/>
    <property type="match status" value="1"/>
</dbReference>
<sequence>MRGNLTGASRRPGDMRQVEVDAEFAAFVRARQHRLVRAARLFCGDHHAAEDLVQDALIKLASRWESVRDGSPDAYVRRILYRDAVSRWRRWGREIPHAGQHGEPDALHGEPVPAAVDGWVEGAGLRAALAQLPPRQRAVIVLRYFEDLSEVDIAEALGCSTGTVKSQASKAMNTLRNLMPAPVSAVRDGDER</sequence>
<dbReference type="NCBIfam" id="TIGR02937">
    <property type="entry name" value="sigma70-ECF"/>
    <property type="match status" value="1"/>
</dbReference>
<feature type="domain" description="RNA polymerase sigma-70 region 2" evidence="6">
    <location>
        <begin position="28"/>
        <end position="92"/>
    </location>
</feature>
<evidence type="ECO:0000256" key="2">
    <source>
        <dbReference type="ARBA" id="ARBA00023015"/>
    </source>
</evidence>
<dbReference type="InterPro" id="IPR039425">
    <property type="entry name" value="RNA_pol_sigma-70-like"/>
</dbReference>
<dbReference type="InterPro" id="IPR007627">
    <property type="entry name" value="RNA_pol_sigma70_r2"/>
</dbReference>
<keyword evidence="3" id="KW-0731">Sigma factor</keyword>
<feature type="domain" description="RNA polymerase sigma factor 70 region 4 type 2" evidence="7">
    <location>
        <begin position="125"/>
        <end position="174"/>
    </location>
</feature>
<evidence type="ECO:0000256" key="4">
    <source>
        <dbReference type="ARBA" id="ARBA00023125"/>
    </source>
</evidence>
<dbReference type="InterPro" id="IPR013249">
    <property type="entry name" value="RNA_pol_sigma70_r4_t2"/>
</dbReference>
<dbReference type="SUPFAM" id="SSF88659">
    <property type="entry name" value="Sigma3 and sigma4 domains of RNA polymerase sigma factors"/>
    <property type="match status" value="1"/>
</dbReference>
<dbReference type="InterPro" id="IPR014284">
    <property type="entry name" value="RNA_pol_sigma-70_dom"/>
</dbReference>
<proteinExistence type="inferred from homology"/>
<dbReference type="InterPro" id="IPR036388">
    <property type="entry name" value="WH-like_DNA-bd_sf"/>
</dbReference>
<reference evidence="9" key="1">
    <citation type="journal article" date="2019" name="Int. J. Syst. Evol. Microbiol.">
        <title>The Global Catalogue of Microorganisms (GCM) 10K type strain sequencing project: providing services to taxonomists for standard genome sequencing and annotation.</title>
        <authorList>
            <consortium name="The Broad Institute Genomics Platform"/>
            <consortium name="The Broad Institute Genome Sequencing Center for Infectious Disease"/>
            <person name="Wu L."/>
            <person name="Ma J."/>
        </authorList>
    </citation>
    <scope>NUCLEOTIDE SEQUENCE [LARGE SCALE GENOMIC DNA]</scope>
    <source>
        <strain evidence="9">CGMCC 1.5362</strain>
    </source>
</reference>
<keyword evidence="9" id="KW-1185">Reference proteome</keyword>
<gene>
    <name evidence="8" type="ORF">GCM10011509_01390</name>
</gene>
<dbReference type="Gene3D" id="1.10.10.10">
    <property type="entry name" value="Winged helix-like DNA-binding domain superfamily/Winged helix DNA-binding domain"/>
    <property type="match status" value="1"/>
</dbReference>
<comment type="similarity">
    <text evidence="1">Belongs to the sigma-70 factor family. ECF subfamily.</text>
</comment>
<evidence type="ECO:0000259" key="7">
    <source>
        <dbReference type="Pfam" id="PF08281"/>
    </source>
</evidence>
<dbReference type="EMBL" id="BMLB01000001">
    <property type="protein sequence ID" value="GGK56750.1"/>
    <property type="molecule type" value="Genomic_DNA"/>
</dbReference>
<evidence type="ECO:0000313" key="8">
    <source>
        <dbReference type="EMBL" id="GGK56750.1"/>
    </source>
</evidence>
<organism evidence="8 9">
    <name type="scientific">Ornithinimicrobium pekingense</name>
    <dbReference type="NCBI Taxonomy" id="384677"/>
    <lineage>
        <taxon>Bacteria</taxon>
        <taxon>Bacillati</taxon>
        <taxon>Actinomycetota</taxon>
        <taxon>Actinomycetes</taxon>
        <taxon>Micrococcales</taxon>
        <taxon>Ornithinimicrobiaceae</taxon>
        <taxon>Ornithinimicrobium</taxon>
    </lineage>
</organism>
<dbReference type="Proteomes" id="UP000662111">
    <property type="component" value="Unassembled WGS sequence"/>
</dbReference>
<accession>A0ABQ2F3E0</accession>
<dbReference type="PANTHER" id="PTHR43133">
    <property type="entry name" value="RNA POLYMERASE ECF-TYPE SIGMA FACTO"/>
    <property type="match status" value="1"/>
</dbReference>
<name>A0ABQ2F3E0_9MICO</name>
<dbReference type="InterPro" id="IPR013324">
    <property type="entry name" value="RNA_pol_sigma_r3/r4-like"/>
</dbReference>
<dbReference type="Pfam" id="PF08281">
    <property type="entry name" value="Sigma70_r4_2"/>
    <property type="match status" value="1"/>
</dbReference>
<evidence type="ECO:0000313" key="9">
    <source>
        <dbReference type="Proteomes" id="UP000662111"/>
    </source>
</evidence>
<dbReference type="InterPro" id="IPR013325">
    <property type="entry name" value="RNA_pol_sigma_r2"/>
</dbReference>
<dbReference type="SUPFAM" id="SSF88946">
    <property type="entry name" value="Sigma2 domain of RNA polymerase sigma factors"/>
    <property type="match status" value="1"/>
</dbReference>
<evidence type="ECO:0000256" key="5">
    <source>
        <dbReference type="ARBA" id="ARBA00023163"/>
    </source>
</evidence>
<dbReference type="NCBIfam" id="TIGR02983">
    <property type="entry name" value="SigE-fam_strep"/>
    <property type="match status" value="1"/>
</dbReference>